<reference evidence="7 8" key="1">
    <citation type="submission" date="2020-01" db="EMBL/GenBank/DDBJ databases">
        <authorList>
            <person name="Kim M.K."/>
        </authorList>
    </citation>
    <scope>NUCLEOTIDE SEQUENCE [LARGE SCALE GENOMIC DNA]</scope>
    <source>
        <strain evidence="7 8">172606-1</strain>
    </source>
</reference>
<dbReference type="NCBIfam" id="TIGR03364">
    <property type="entry name" value="HpnW_proposed"/>
    <property type="match status" value="1"/>
</dbReference>
<dbReference type="EMBL" id="CP048222">
    <property type="protein sequence ID" value="QHT68514.1"/>
    <property type="molecule type" value="Genomic_DNA"/>
</dbReference>
<dbReference type="PANTHER" id="PTHR13847">
    <property type="entry name" value="SARCOSINE DEHYDROGENASE-RELATED"/>
    <property type="match status" value="1"/>
</dbReference>
<gene>
    <name evidence="7" type="ORF">GXP67_18635</name>
</gene>
<comment type="cofactor">
    <cofactor evidence="1">
        <name>FAD</name>
        <dbReference type="ChEBI" id="CHEBI:57692"/>
    </cofactor>
</comment>
<protein>
    <submittedName>
        <fullName evidence="7">TIGR03364 family FAD-dependent oxidoreductase</fullName>
    </submittedName>
</protein>
<keyword evidence="3" id="KW-0285">Flavoprotein</keyword>
<organism evidence="7 8">
    <name type="scientific">Rhodocytophaga rosea</name>
    <dbReference type="NCBI Taxonomy" id="2704465"/>
    <lineage>
        <taxon>Bacteria</taxon>
        <taxon>Pseudomonadati</taxon>
        <taxon>Bacteroidota</taxon>
        <taxon>Cytophagia</taxon>
        <taxon>Cytophagales</taxon>
        <taxon>Rhodocytophagaceae</taxon>
        <taxon>Rhodocytophaga</taxon>
    </lineage>
</organism>
<dbReference type="Proteomes" id="UP000480178">
    <property type="component" value="Chromosome"/>
</dbReference>
<sequence length="383" mass="42240">MKTTKGADVAVIGAGIIGLAIAYTAARKGQSVVVFERNTKAIGASIRNFGLIWPIGQAPGRAYERALHSRNIWAELAKEAGFYASETGCLHLAYHQDEANVLTEFVDTAAVHGYQGCEWLSPVEVLTKSSAVQSKGLLGGMWSKTEVTVDPRQAIAVLPSYLNTKYGVQFRFGVAVNGIQMPFIETKDEKWEVGQTYVCSGADFETLYPEIFAGTGITKCKLQMMRTSSQPNNWQLGPALCAGLTLRHYASFKHCNSLTALDQRILQEFPEYEKWGIHVLLSQTSQGELTIGDSHEYGLTPEPFDREEIDKLILDYLHTFAHFPDTHITSRWHGIYPKLPGKTEFIAYPEKDVTIVNGLSGAGMTLSFGLAEELVHTGMLVNE</sequence>
<evidence type="ECO:0000313" key="7">
    <source>
        <dbReference type="EMBL" id="QHT68514.1"/>
    </source>
</evidence>
<feature type="transmembrane region" description="Helical" evidence="5">
    <location>
        <begin position="7"/>
        <end position="26"/>
    </location>
</feature>
<dbReference type="InterPro" id="IPR036188">
    <property type="entry name" value="FAD/NAD-bd_sf"/>
</dbReference>
<keyword evidence="4" id="KW-0560">Oxidoreductase</keyword>
<evidence type="ECO:0000256" key="1">
    <source>
        <dbReference type="ARBA" id="ARBA00001974"/>
    </source>
</evidence>
<evidence type="ECO:0000256" key="3">
    <source>
        <dbReference type="ARBA" id="ARBA00022630"/>
    </source>
</evidence>
<dbReference type="GO" id="GO:0005737">
    <property type="term" value="C:cytoplasm"/>
    <property type="evidence" value="ECO:0007669"/>
    <property type="project" value="TreeGrafter"/>
</dbReference>
<dbReference type="Pfam" id="PF01266">
    <property type="entry name" value="DAO"/>
    <property type="match status" value="1"/>
</dbReference>
<comment type="similarity">
    <text evidence="2">Belongs to the DadA oxidoreductase family.</text>
</comment>
<evidence type="ECO:0000256" key="2">
    <source>
        <dbReference type="ARBA" id="ARBA00009410"/>
    </source>
</evidence>
<keyword evidence="8" id="KW-1185">Reference proteome</keyword>
<accession>A0A6C0GL23</accession>
<dbReference type="GO" id="GO:0016491">
    <property type="term" value="F:oxidoreductase activity"/>
    <property type="evidence" value="ECO:0007669"/>
    <property type="project" value="UniProtKB-KW"/>
</dbReference>
<dbReference type="AlphaFoldDB" id="A0A6C0GL23"/>
<dbReference type="InterPro" id="IPR006076">
    <property type="entry name" value="FAD-dep_OxRdtase"/>
</dbReference>
<dbReference type="InterPro" id="IPR017741">
    <property type="entry name" value="FAD-dependent_OxRdtase_HpnW"/>
</dbReference>
<proteinExistence type="inferred from homology"/>
<evidence type="ECO:0000256" key="5">
    <source>
        <dbReference type="SAM" id="Phobius"/>
    </source>
</evidence>
<keyword evidence="5" id="KW-0472">Membrane</keyword>
<dbReference type="PANTHER" id="PTHR13847:SF286">
    <property type="entry name" value="D-AMINO ACID DEHYDROGENASE"/>
    <property type="match status" value="1"/>
</dbReference>
<evidence type="ECO:0000256" key="4">
    <source>
        <dbReference type="ARBA" id="ARBA00023002"/>
    </source>
</evidence>
<dbReference type="KEGG" id="rhoz:GXP67_18635"/>
<evidence type="ECO:0000313" key="8">
    <source>
        <dbReference type="Proteomes" id="UP000480178"/>
    </source>
</evidence>
<evidence type="ECO:0000259" key="6">
    <source>
        <dbReference type="Pfam" id="PF01266"/>
    </source>
</evidence>
<keyword evidence="5" id="KW-1133">Transmembrane helix</keyword>
<dbReference type="RefSeq" id="WP_162444525.1">
    <property type="nucleotide sequence ID" value="NZ_CP048222.1"/>
</dbReference>
<dbReference type="Gene3D" id="3.30.9.10">
    <property type="entry name" value="D-Amino Acid Oxidase, subunit A, domain 2"/>
    <property type="match status" value="1"/>
</dbReference>
<name>A0A6C0GL23_9BACT</name>
<dbReference type="SUPFAM" id="SSF51905">
    <property type="entry name" value="FAD/NAD(P)-binding domain"/>
    <property type="match status" value="1"/>
</dbReference>
<keyword evidence="5" id="KW-0812">Transmembrane</keyword>
<dbReference type="Gene3D" id="3.50.50.60">
    <property type="entry name" value="FAD/NAD(P)-binding domain"/>
    <property type="match status" value="1"/>
</dbReference>
<feature type="domain" description="FAD dependent oxidoreductase" evidence="6">
    <location>
        <begin position="8"/>
        <end position="375"/>
    </location>
</feature>